<dbReference type="Proteomes" id="UP000005806">
    <property type="component" value="Unassembled WGS sequence"/>
</dbReference>
<dbReference type="EMBL" id="CAIH01000386">
    <property type="protein sequence ID" value="CCH94818.1"/>
    <property type="molecule type" value="Genomic_DNA"/>
</dbReference>
<proteinExistence type="predicted"/>
<comment type="caution">
    <text evidence="2">The sequence shown here is derived from an EMBL/GenBank/DDBJ whole genome shotgun (WGS) entry which is preliminary data.</text>
</comment>
<evidence type="ECO:0000313" key="3">
    <source>
        <dbReference type="Proteomes" id="UP000005806"/>
    </source>
</evidence>
<accession>A0A830ZW73</accession>
<evidence type="ECO:0000313" key="2">
    <source>
        <dbReference type="EMBL" id="CCH94818.1"/>
    </source>
</evidence>
<dbReference type="Gene3D" id="1.20.1170.10">
    <property type="match status" value="1"/>
</dbReference>
<protein>
    <submittedName>
        <fullName evidence="2">Uncharacterized protein</fullName>
    </submittedName>
</protein>
<name>A0A830ZW73_MICAE</name>
<dbReference type="AlphaFoldDB" id="A0A830ZW73"/>
<organism evidence="2 3">
    <name type="scientific">Microcystis aeruginosa PCC 9432</name>
    <dbReference type="NCBI Taxonomy" id="1160280"/>
    <lineage>
        <taxon>Bacteria</taxon>
        <taxon>Bacillati</taxon>
        <taxon>Cyanobacteriota</taxon>
        <taxon>Cyanophyceae</taxon>
        <taxon>Oscillatoriophycideae</taxon>
        <taxon>Chroococcales</taxon>
        <taxon>Microcystaceae</taxon>
        <taxon>Microcystis</taxon>
    </lineage>
</organism>
<gene>
    <name evidence="2" type="ORF">MICCA_510003</name>
</gene>
<reference evidence="2 3" key="1">
    <citation type="submission" date="2012-04" db="EMBL/GenBank/DDBJ databases">
        <authorList>
            <person name="Genoscope - CEA"/>
        </authorList>
    </citation>
    <scope>NUCLEOTIDE SEQUENCE [LARGE SCALE GENOMIC DNA]</scope>
    <source>
        <strain evidence="2 3">9432</strain>
    </source>
</reference>
<sequence length="331" mass="36815">MTELFGLNLAIPSITILKYDDPKKLAFDTSSWTHLLRYISKIENLPTEFKGGSVTTEEALKKLRAKTRSFGSPKELRRMLTENPNLLADVRPPSMLYAAIVWLVQHLHQSVLSNVSFLQSLQEGKSGNDVKTGLQKLGTNAANARGPIGDLSVSLSTFKREIIVANNALSEAFKADTDLLHRLQEQAGALSVKIEGVQKKINDLGFFTSKQRRKELEQELNTLKQELNNTVTQSEKHRAAIREIESILEDGNWLKSGLDDLMSFLDNLRKAWTDFGSGLTQLAADASDTQLGDLAFVKKLLGLDDAIKQWKAIDQAAKQFTVESLVDIPTH</sequence>
<feature type="coiled-coil region" evidence="1">
    <location>
        <begin position="180"/>
        <end position="233"/>
    </location>
</feature>
<keyword evidence="1" id="KW-0175">Coiled coil</keyword>
<evidence type="ECO:0000256" key="1">
    <source>
        <dbReference type="SAM" id="Coils"/>
    </source>
</evidence>
<dbReference type="RefSeq" id="WP_004158013.1">
    <property type="nucleotide sequence ID" value="NZ_HE972533.1"/>
</dbReference>
<dbReference type="SUPFAM" id="SSF58100">
    <property type="entry name" value="Bacterial hemolysins"/>
    <property type="match status" value="1"/>
</dbReference>